<evidence type="ECO:0000259" key="5">
    <source>
        <dbReference type="PROSITE" id="PS50931"/>
    </source>
</evidence>
<dbReference type="Pfam" id="PF00126">
    <property type="entry name" value="HTH_1"/>
    <property type="match status" value="1"/>
</dbReference>
<dbReference type="SUPFAM" id="SSF53850">
    <property type="entry name" value="Periplasmic binding protein-like II"/>
    <property type="match status" value="1"/>
</dbReference>
<evidence type="ECO:0000256" key="1">
    <source>
        <dbReference type="ARBA" id="ARBA00009437"/>
    </source>
</evidence>
<feature type="domain" description="HTH lysR-type" evidence="5">
    <location>
        <begin position="20"/>
        <end position="77"/>
    </location>
</feature>
<evidence type="ECO:0000256" key="3">
    <source>
        <dbReference type="ARBA" id="ARBA00023125"/>
    </source>
</evidence>
<dbReference type="SUPFAM" id="SSF46785">
    <property type="entry name" value="Winged helix' DNA-binding domain"/>
    <property type="match status" value="1"/>
</dbReference>
<keyword evidence="3 6" id="KW-0238">DNA-binding</keyword>
<dbReference type="PANTHER" id="PTHR30118:SF15">
    <property type="entry name" value="TRANSCRIPTIONAL REGULATORY PROTEIN"/>
    <property type="match status" value="1"/>
</dbReference>
<dbReference type="Proteomes" id="UP000542125">
    <property type="component" value="Unassembled WGS sequence"/>
</dbReference>
<evidence type="ECO:0000256" key="2">
    <source>
        <dbReference type="ARBA" id="ARBA00023015"/>
    </source>
</evidence>
<dbReference type="InterPro" id="IPR036388">
    <property type="entry name" value="WH-like_DNA-bd_sf"/>
</dbReference>
<dbReference type="InterPro" id="IPR036390">
    <property type="entry name" value="WH_DNA-bd_sf"/>
</dbReference>
<keyword evidence="2" id="KW-0805">Transcription regulation</keyword>
<dbReference type="Gene3D" id="3.40.190.10">
    <property type="entry name" value="Periplasmic binding protein-like II"/>
    <property type="match status" value="2"/>
</dbReference>
<gene>
    <name evidence="6" type="ORF">FHW18_001714</name>
</gene>
<dbReference type="GO" id="GO:0003677">
    <property type="term" value="F:DNA binding"/>
    <property type="evidence" value="ECO:0007669"/>
    <property type="project" value="UniProtKB-KW"/>
</dbReference>
<accession>A0A7Y9IT38</accession>
<dbReference type="PANTHER" id="PTHR30118">
    <property type="entry name" value="HTH-TYPE TRANSCRIPTIONAL REGULATOR LEUO-RELATED"/>
    <property type="match status" value="1"/>
</dbReference>
<protein>
    <submittedName>
        <fullName evidence="6">DNA-binding transcriptional LysR family regulator</fullName>
    </submittedName>
</protein>
<dbReference type="InterPro" id="IPR000847">
    <property type="entry name" value="LysR_HTH_N"/>
</dbReference>
<comment type="caution">
    <text evidence="6">The sequence shown here is derived from an EMBL/GenBank/DDBJ whole genome shotgun (WGS) entry which is preliminary data.</text>
</comment>
<name>A0A7Y9IT38_9BURK</name>
<keyword evidence="4" id="KW-0804">Transcription</keyword>
<proteinExistence type="inferred from homology"/>
<dbReference type="PRINTS" id="PR00039">
    <property type="entry name" value="HTHLYSR"/>
</dbReference>
<dbReference type="GO" id="GO:0003700">
    <property type="term" value="F:DNA-binding transcription factor activity"/>
    <property type="evidence" value="ECO:0007669"/>
    <property type="project" value="InterPro"/>
</dbReference>
<dbReference type="InterPro" id="IPR005119">
    <property type="entry name" value="LysR_subst-bd"/>
</dbReference>
<dbReference type="AlphaFoldDB" id="A0A7Y9IT38"/>
<dbReference type="InterPro" id="IPR050389">
    <property type="entry name" value="LysR-type_TF"/>
</dbReference>
<keyword evidence="7" id="KW-1185">Reference proteome</keyword>
<dbReference type="Gene3D" id="1.10.10.10">
    <property type="entry name" value="Winged helix-like DNA-binding domain superfamily/Winged helix DNA-binding domain"/>
    <property type="match status" value="1"/>
</dbReference>
<evidence type="ECO:0000313" key="7">
    <source>
        <dbReference type="Proteomes" id="UP000542125"/>
    </source>
</evidence>
<dbReference type="EMBL" id="JACBYR010000001">
    <property type="protein sequence ID" value="NYE82443.1"/>
    <property type="molecule type" value="Genomic_DNA"/>
</dbReference>
<dbReference type="RefSeq" id="WP_373563350.1">
    <property type="nucleotide sequence ID" value="NZ_JACBYR010000001.1"/>
</dbReference>
<dbReference type="PROSITE" id="PS50931">
    <property type="entry name" value="HTH_LYSR"/>
    <property type="match status" value="1"/>
</dbReference>
<evidence type="ECO:0000313" key="6">
    <source>
        <dbReference type="EMBL" id="NYE82443.1"/>
    </source>
</evidence>
<reference evidence="6 7" key="1">
    <citation type="submission" date="2020-07" db="EMBL/GenBank/DDBJ databases">
        <title>Genomic Encyclopedia of Type Strains, Phase IV (KMG-V): Genome sequencing to study the core and pangenomes of soil and plant-associated prokaryotes.</title>
        <authorList>
            <person name="Whitman W."/>
        </authorList>
    </citation>
    <scope>NUCLEOTIDE SEQUENCE [LARGE SCALE GENOMIC DNA]</scope>
    <source>
        <strain evidence="6 7">SAS40</strain>
    </source>
</reference>
<dbReference type="Pfam" id="PF03466">
    <property type="entry name" value="LysR_substrate"/>
    <property type="match status" value="1"/>
</dbReference>
<comment type="similarity">
    <text evidence="1">Belongs to the LysR transcriptional regulatory family.</text>
</comment>
<organism evidence="6 7">
    <name type="scientific">Pigmentiphaga litoralis</name>
    <dbReference type="NCBI Taxonomy" id="516702"/>
    <lineage>
        <taxon>Bacteria</taxon>
        <taxon>Pseudomonadati</taxon>
        <taxon>Pseudomonadota</taxon>
        <taxon>Betaproteobacteria</taxon>
        <taxon>Burkholderiales</taxon>
        <taxon>Alcaligenaceae</taxon>
        <taxon>Pigmentiphaga</taxon>
    </lineage>
</organism>
<evidence type="ECO:0000256" key="4">
    <source>
        <dbReference type="ARBA" id="ARBA00023163"/>
    </source>
</evidence>
<sequence length="316" mass="34524">MAKGLAARTATREDTSAKDLDLNLLRLFEAIYRLGSVSRGADAVGLSQPAASQALARLRQAVGDVLFVRSGSGVRPTLRAEQLVAVIQPSLSAIEGVLKGAERFDPAQSRMTLRLHLNDIGEARLLPELIAALHRQAPGIRVETSPLPHEDIADALATGKIHFAFGYLPSVMDTEKVELIRDRYSVVVRAGHPLLKAHDGPPTLQDLRSLDYVAVSSHAETLRILHQLGIESQLALRCAHFLSLPTLIAKTDLAVIMPVAIARRLMNTRQHAVLPVVLPNSKFGVAMHWDRRFTNDPSHTWLRATIIALFRQSASA</sequence>